<dbReference type="RefSeq" id="XP_004341601.1">
    <property type="nucleotide sequence ID" value="XM_004341553.1"/>
</dbReference>
<feature type="region of interest" description="Disordered" evidence="1">
    <location>
        <begin position="1"/>
        <end position="34"/>
    </location>
</feature>
<dbReference type="KEGG" id="acan:ACA1_269360"/>
<gene>
    <name evidence="2" type="ORF">ACA1_269360</name>
</gene>
<proteinExistence type="predicted"/>
<evidence type="ECO:0000313" key="2">
    <source>
        <dbReference type="EMBL" id="ELR19515.1"/>
    </source>
</evidence>
<feature type="compositionally biased region" description="Basic residues" evidence="1">
    <location>
        <begin position="122"/>
        <end position="131"/>
    </location>
</feature>
<sequence>MDKPGDPATSTSGGGSNSAGPPPHGTRRFKTADITSKRVRKPELPVQHNQATCPSRVGLSLDWRTNSTGDTSSVCTLTTTHNSTQPSDTQTDRPAALASFAEDFVDGVFSIGASSLLAPRSSRTRTGHHRTCRDVADPPTSAPNTS</sequence>
<dbReference type="Proteomes" id="UP000011083">
    <property type="component" value="Unassembled WGS sequence"/>
</dbReference>
<protein>
    <submittedName>
        <fullName evidence="2">Uncharacterized protein</fullName>
    </submittedName>
</protein>
<dbReference type="VEuPathDB" id="AmoebaDB:ACA1_269360"/>
<dbReference type="GeneID" id="14920299"/>
<name>L8H2S5_ACACF</name>
<keyword evidence="3" id="KW-1185">Reference proteome</keyword>
<accession>L8H2S5</accession>
<reference evidence="2 3" key="1">
    <citation type="journal article" date="2013" name="Genome Biol.">
        <title>Genome of Acanthamoeba castellanii highlights extensive lateral gene transfer and early evolution of tyrosine kinase signaling.</title>
        <authorList>
            <person name="Clarke M."/>
            <person name="Lohan A.J."/>
            <person name="Liu B."/>
            <person name="Lagkouvardos I."/>
            <person name="Roy S."/>
            <person name="Zafar N."/>
            <person name="Bertelli C."/>
            <person name="Schilde C."/>
            <person name="Kianianmomeni A."/>
            <person name="Burglin T.R."/>
            <person name="Frech C."/>
            <person name="Turcotte B."/>
            <person name="Kopec K.O."/>
            <person name="Synnott J.M."/>
            <person name="Choo C."/>
            <person name="Paponov I."/>
            <person name="Finkler A."/>
            <person name="Soon Heng Tan C."/>
            <person name="Hutchins A.P."/>
            <person name="Weinmeier T."/>
            <person name="Rattei T."/>
            <person name="Chu J.S."/>
            <person name="Gimenez G."/>
            <person name="Irimia M."/>
            <person name="Rigden D.J."/>
            <person name="Fitzpatrick D.A."/>
            <person name="Lorenzo-Morales J."/>
            <person name="Bateman A."/>
            <person name="Chiu C.H."/>
            <person name="Tang P."/>
            <person name="Hegemann P."/>
            <person name="Fromm H."/>
            <person name="Raoult D."/>
            <person name="Greub G."/>
            <person name="Miranda-Saavedra D."/>
            <person name="Chen N."/>
            <person name="Nash P."/>
            <person name="Ginger M.L."/>
            <person name="Horn M."/>
            <person name="Schaap P."/>
            <person name="Caler L."/>
            <person name="Loftus B."/>
        </authorList>
    </citation>
    <scope>NUCLEOTIDE SEQUENCE [LARGE SCALE GENOMIC DNA]</scope>
    <source>
        <strain evidence="2 3">Neff</strain>
    </source>
</reference>
<evidence type="ECO:0000256" key="1">
    <source>
        <dbReference type="SAM" id="MobiDB-lite"/>
    </source>
</evidence>
<dbReference type="AlphaFoldDB" id="L8H2S5"/>
<feature type="region of interest" description="Disordered" evidence="1">
    <location>
        <begin position="120"/>
        <end position="146"/>
    </location>
</feature>
<evidence type="ECO:0000313" key="3">
    <source>
        <dbReference type="Proteomes" id="UP000011083"/>
    </source>
</evidence>
<organism evidence="2 3">
    <name type="scientific">Acanthamoeba castellanii (strain ATCC 30010 / Neff)</name>
    <dbReference type="NCBI Taxonomy" id="1257118"/>
    <lineage>
        <taxon>Eukaryota</taxon>
        <taxon>Amoebozoa</taxon>
        <taxon>Discosea</taxon>
        <taxon>Longamoebia</taxon>
        <taxon>Centramoebida</taxon>
        <taxon>Acanthamoebidae</taxon>
        <taxon>Acanthamoeba</taxon>
    </lineage>
</organism>
<dbReference type="EMBL" id="KB007933">
    <property type="protein sequence ID" value="ELR19515.1"/>
    <property type="molecule type" value="Genomic_DNA"/>
</dbReference>